<sequence>CYAAGAARVLRAAATRLAGRLCRLPAATECSGATSEAVPCAGSAMRFSVYGRGGGGLLAAYAFVAKRYAVCLCSRQPRTAKYGKVRQAA</sequence>
<evidence type="ECO:0000313" key="2">
    <source>
        <dbReference type="Proteomes" id="UP000887013"/>
    </source>
</evidence>
<protein>
    <submittedName>
        <fullName evidence="1">Uncharacterized protein</fullName>
    </submittedName>
</protein>
<reference evidence="1" key="1">
    <citation type="submission" date="2020-08" db="EMBL/GenBank/DDBJ databases">
        <title>Multicomponent nature underlies the extraordinary mechanical properties of spider dragline silk.</title>
        <authorList>
            <person name="Kono N."/>
            <person name="Nakamura H."/>
            <person name="Mori M."/>
            <person name="Yoshida Y."/>
            <person name="Ohtoshi R."/>
            <person name="Malay A.D."/>
            <person name="Moran D.A.P."/>
            <person name="Tomita M."/>
            <person name="Numata K."/>
            <person name="Arakawa K."/>
        </authorList>
    </citation>
    <scope>NUCLEOTIDE SEQUENCE</scope>
</reference>
<dbReference type="AlphaFoldDB" id="A0A8X6NXI2"/>
<dbReference type="Proteomes" id="UP000887013">
    <property type="component" value="Unassembled WGS sequence"/>
</dbReference>
<name>A0A8X6NXI2_NEPPI</name>
<accession>A0A8X6NXI2</accession>
<dbReference type="EMBL" id="BMAW01109145">
    <property type="protein sequence ID" value="GFT37125.1"/>
    <property type="molecule type" value="Genomic_DNA"/>
</dbReference>
<proteinExistence type="predicted"/>
<comment type="caution">
    <text evidence="1">The sequence shown here is derived from an EMBL/GenBank/DDBJ whole genome shotgun (WGS) entry which is preliminary data.</text>
</comment>
<feature type="non-terminal residue" evidence="1">
    <location>
        <position position="1"/>
    </location>
</feature>
<keyword evidence="2" id="KW-1185">Reference proteome</keyword>
<organism evidence="1 2">
    <name type="scientific">Nephila pilipes</name>
    <name type="common">Giant wood spider</name>
    <name type="synonym">Nephila maculata</name>
    <dbReference type="NCBI Taxonomy" id="299642"/>
    <lineage>
        <taxon>Eukaryota</taxon>
        <taxon>Metazoa</taxon>
        <taxon>Ecdysozoa</taxon>
        <taxon>Arthropoda</taxon>
        <taxon>Chelicerata</taxon>
        <taxon>Arachnida</taxon>
        <taxon>Araneae</taxon>
        <taxon>Araneomorphae</taxon>
        <taxon>Entelegynae</taxon>
        <taxon>Araneoidea</taxon>
        <taxon>Nephilidae</taxon>
        <taxon>Nephila</taxon>
    </lineage>
</organism>
<evidence type="ECO:0000313" key="1">
    <source>
        <dbReference type="EMBL" id="GFT37125.1"/>
    </source>
</evidence>
<gene>
    <name evidence="1" type="ORF">NPIL_368341</name>
</gene>